<keyword evidence="2" id="KW-1185">Reference proteome</keyword>
<reference evidence="1 2" key="1">
    <citation type="journal article" date="2013" name="Curr. Biol.">
        <title>The Genome of the Foraminiferan Reticulomyxa filosa.</title>
        <authorList>
            <person name="Glockner G."/>
            <person name="Hulsmann N."/>
            <person name="Schleicher M."/>
            <person name="Noegel A.A."/>
            <person name="Eichinger L."/>
            <person name="Gallinger C."/>
            <person name="Pawlowski J."/>
            <person name="Sierra R."/>
            <person name="Euteneuer U."/>
            <person name="Pillet L."/>
            <person name="Moustafa A."/>
            <person name="Platzer M."/>
            <person name="Groth M."/>
            <person name="Szafranski K."/>
            <person name="Schliwa M."/>
        </authorList>
    </citation>
    <scope>NUCLEOTIDE SEQUENCE [LARGE SCALE GENOMIC DNA]</scope>
</reference>
<evidence type="ECO:0000313" key="1">
    <source>
        <dbReference type="EMBL" id="ETO25951.1"/>
    </source>
</evidence>
<comment type="caution">
    <text evidence="1">The sequence shown here is derived from an EMBL/GenBank/DDBJ whole genome shotgun (WGS) entry which is preliminary data.</text>
</comment>
<organism evidence="1 2">
    <name type="scientific">Reticulomyxa filosa</name>
    <dbReference type="NCBI Taxonomy" id="46433"/>
    <lineage>
        <taxon>Eukaryota</taxon>
        <taxon>Sar</taxon>
        <taxon>Rhizaria</taxon>
        <taxon>Retaria</taxon>
        <taxon>Foraminifera</taxon>
        <taxon>Monothalamids</taxon>
        <taxon>Reticulomyxidae</taxon>
        <taxon>Reticulomyxa</taxon>
    </lineage>
</organism>
<dbReference type="AlphaFoldDB" id="X6NIZ9"/>
<evidence type="ECO:0000313" key="2">
    <source>
        <dbReference type="Proteomes" id="UP000023152"/>
    </source>
</evidence>
<dbReference type="EMBL" id="ASPP01008182">
    <property type="protein sequence ID" value="ETO25951.1"/>
    <property type="molecule type" value="Genomic_DNA"/>
</dbReference>
<dbReference type="Proteomes" id="UP000023152">
    <property type="component" value="Unassembled WGS sequence"/>
</dbReference>
<proteinExistence type="predicted"/>
<sequence>MSHYSYCTRPFRYDGYQNNNPRECSFQTFSKTQAWTVDKYGNFNSTSKGIKEAAQKYECDDKYTHYESFQEDELQATINMEEGDDAEPYDYIVDLHGNEEYYLEEEWQEEDNEGFHPYDFEYYSVVICKKNNKINDIVLKTEEMESEMEKDFLLRFDHVFHPERKEYMGSDRPPPFDFDSNDPPMPLTRDQLQAGDTICVYDPNSHFWYINYVFGQIVKDDWQHQMELISCDSRIDPEKRRIHIPCESVWPVIYKHIVPSNSEISFFFFCFTVKIAHVYQSKNFFQIEGEEEVGTIVITIDSKAEQIVQSEKIGTNEEIEWEGMDANIIKELQLCWNTHKNSFLRCLSLLSKQTVTPLSYETLALLSGAGIHLQWKEEAQNTCSTLDDINPQIQLVEKATHLRIEKILTNEPDQIIDDGDVKNREDILTRHVKQLELRTIESLKKKILVRCICIFVLTHDENGNFAILCGYKPLQSLQQEIQYIGNPADYIFLLKKFVSNEELAVSDPRQSFDRISVSSRKYVVFVTVSTETKTSDKIQLLKKALETIVQVWDGSEKQKTKDTSVPTHNNENDKTQQHLGLMQIPENNENTATIQKVDIVRNSEILPVENPISSVTQVERTTSFGAWTDSLTQKPMTNDVYRFSCQHLMVLQDARNSLINWFNSLVETLEVSNIKNELDAVVSALKNQTLLITRLDEKHKLFGTFNGKLTDFMLPRSAPQQNDTHREELLSTVQQLSHLEAKVIKYYKTILRQLSLPFDNSHNLVK</sequence>
<name>X6NIZ9_RETFI</name>
<gene>
    <name evidence="1" type="ORF">RFI_11186</name>
</gene>
<protein>
    <submittedName>
        <fullName evidence="1">Uncharacterized protein</fullName>
    </submittedName>
</protein>
<accession>X6NIZ9</accession>